<dbReference type="EMBL" id="FMAG01000001">
    <property type="protein sequence ID" value="SCB12841.1"/>
    <property type="molecule type" value="Genomic_DNA"/>
</dbReference>
<dbReference type="AlphaFoldDB" id="A0A1C3UBH0"/>
<evidence type="ECO:0000313" key="2">
    <source>
        <dbReference type="EMBL" id="SCB12841.1"/>
    </source>
</evidence>
<evidence type="ECO:0000313" key="3">
    <source>
        <dbReference type="Proteomes" id="UP000199101"/>
    </source>
</evidence>
<accession>A0A1C3UBH0</accession>
<evidence type="ECO:0000259" key="1">
    <source>
        <dbReference type="Pfam" id="PF13847"/>
    </source>
</evidence>
<proteinExistence type="predicted"/>
<dbReference type="RefSeq" id="WP_092708623.1">
    <property type="nucleotide sequence ID" value="NZ_FMAG01000001.1"/>
</dbReference>
<dbReference type="InterPro" id="IPR025714">
    <property type="entry name" value="Methyltranfer_dom"/>
</dbReference>
<keyword evidence="2" id="KW-0489">Methyltransferase</keyword>
<protein>
    <submittedName>
        <fullName evidence="2">Methyltransferase domain-containing protein</fullName>
    </submittedName>
</protein>
<dbReference type="InterPro" id="IPR029063">
    <property type="entry name" value="SAM-dependent_MTases_sf"/>
</dbReference>
<dbReference type="OrthoDB" id="8303347at2"/>
<dbReference type="Gene3D" id="3.40.50.150">
    <property type="entry name" value="Vaccinia Virus protein VP39"/>
    <property type="match status" value="1"/>
</dbReference>
<organism evidence="2 3">
    <name type="scientific">Rhizobium multihospitium</name>
    <dbReference type="NCBI Taxonomy" id="410764"/>
    <lineage>
        <taxon>Bacteria</taxon>
        <taxon>Pseudomonadati</taxon>
        <taxon>Pseudomonadota</taxon>
        <taxon>Alphaproteobacteria</taxon>
        <taxon>Hyphomicrobiales</taxon>
        <taxon>Rhizobiaceae</taxon>
        <taxon>Rhizobium/Agrobacterium group</taxon>
        <taxon>Rhizobium</taxon>
    </lineage>
</organism>
<dbReference type="CDD" id="cd02440">
    <property type="entry name" value="AdoMet_MTases"/>
    <property type="match status" value="1"/>
</dbReference>
<reference evidence="3" key="1">
    <citation type="submission" date="2016-08" db="EMBL/GenBank/DDBJ databases">
        <authorList>
            <person name="Varghese N."/>
            <person name="Submissions Spin"/>
        </authorList>
    </citation>
    <scope>NUCLEOTIDE SEQUENCE [LARGE SCALE GENOMIC DNA]</scope>
    <source>
        <strain evidence="3">HAMBI 2975</strain>
    </source>
</reference>
<gene>
    <name evidence="2" type="ORF">GA0061103_1861</name>
</gene>
<keyword evidence="2" id="KW-0808">Transferase</keyword>
<dbReference type="STRING" id="410764.GA0061103_1861"/>
<dbReference type="Pfam" id="PF13847">
    <property type="entry name" value="Methyltransf_31"/>
    <property type="match status" value="1"/>
</dbReference>
<name>A0A1C3UBH0_9HYPH</name>
<keyword evidence="3" id="KW-1185">Reference proteome</keyword>
<dbReference type="SUPFAM" id="SSF53335">
    <property type="entry name" value="S-adenosyl-L-methionine-dependent methyltransferases"/>
    <property type="match status" value="1"/>
</dbReference>
<dbReference type="GO" id="GO:0008168">
    <property type="term" value="F:methyltransferase activity"/>
    <property type="evidence" value="ECO:0007669"/>
    <property type="project" value="UniProtKB-KW"/>
</dbReference>
<dbReference type="GO" id="GO:0032259">
    <property type="term" value="P:methylation"/>
    <property type="evidence" value="ECO:0007669"/>
    <property type="project" value="UniProtKB-KW"/>
</dbReference>
<sequence length="238" mass="26919">MTGTDVQTRYFEEFAEVLLRCNHLYHPSNDSIALRNAVESRRQIEIFDYSRSADAFTRAFGMRNSLKCLQALTSLEATIHKYRRVCDLGCGSGAFSLAFAYLADNPELELHGLDISEHQLSLARELMSAAGLSGRFQFEQRNLPAQIDYLPDLTISSYWFCENKHVIDDPLLFDLMAGREILIVDYETIIDRIATCLPKSFHVLARHSAQVEIPPALADFVAQERASVYGIHIGRTNI</sequence>
<feature type="domain" description="Methyltransferase" evidence="1">
    <location>
        <begin position="80"/>
        <end position="143"/>
    </location>
</feature>
<dbReference type="Proteomes" id="UP000199101">
    <property type="component" value="Unassembled WGS sequence"/>
</dbReference>